<reference evidence="1 2" key="1">
    <citation type="submission" date="2018-05" db="EMBL/GenBank/DDBJ databases">
        <title>Flavobacterium sp. MEBiC07310.</title>
        <authorList>
            <person name="Baek K."/>
        </authorList>
    </citation>
    <scope>NUCLEOTIDE SEQUENCE [LARGE SCALE GENOMIC DNA]</scope>
    <source>
        <strain evidence="1 2">MEBiC07310</strain>
    </source>
</reference>
<accession>A0A2U8QZ91</accession>
<keyword evidence="2" id="KW-1185">Reference proteome</keyword>
<organism evidence="1 2">
    <name type="scientific">Flavobacterium sediminis</name>
    <dbReference type="NCBI Taxonomy" id="2201181"/>
    <lineage>
        <taxon>Bacteria</taxon>
        <taxon>Pseudomonadati</taxon>
        <taxon>Bacteroidota</taxon>
        <taxon>Flavobacteriia</taxon>
        <taxon>Flavobacteriales</taxon>
        <taxon>Flavobacteriaceae</taxon>
        <taxon>Flavobacterium</taxon>
    </lineage>
</organism>
<evidence type="ECO:0000313" key="1">
    <source>
        <dbReference type="EMBL" id="AWM15184.1"/>
    </source>
</evidence>
<dbReference type="KEGG" id="fse:DI487_15850"/>
<dbReference type="EMBL" id="CP029463">
    <property type="protein sequence ID" value="AWM15184.1"/>
    <property type="molecule type" value="Genomic_DNA"/>
</dbReference>
<proteinExistence type="predicted"/>
<gene>
    <name evidence="1" type="ORF">DI487_15850</name>
</gene>
<evidence type="ECO:0000313" key="2">
    <source>
        <dbReference type="Proteomes" id="UP000245429"/>
    </source>
</evidence>
<name>A0A2U8QZ91_9FLAO</name>
<dbReference type="Proteomes" id="UP000245429">
    <property type="component" value="Chromosome"/>
</dbReference>
<sequence>MPNCAFFKLKQSFKTPVFTAYKSILTTILSEALYRIDTHQALPIVTDSKDKKKMMKLKGKGIA</sequence>
<protein>
    <submittedName>
        <fullName evidence="1">Uncharacterized protein</fullName>
    </submittedName>
</protein>
<dbReference type="AlphaFoldDB" id="A0A2U8QZ91"/>